<evidence type="ECO:0000313" key="3">
    <source>
        <dbReference type="Proteomes" id="UP000248886"/>
    </source>
</evidence>
<feature type="transmembrane region" description="Helical" evidence="1">
    <location>
        <begin position="15"/>
        <end position="37"/>
    </location>
</feature>
<protein>
    <submittedName>
        <fullName evidence="2">Nitrate reductase</fullName>
    </submittedName>
</protein>
<dbReference type="GeneID" id="65282261"/>
<dbReference type="InterPro" id="IPR036197">
    <property type="entry name" value="NarG-like_sf"/>
</dbReference>
<comment type="caution">
    <text evidence="2">The sequence shown here is derived from an EMBL/GenBank/DDBJ whole genome shotgun (WGS) entry which is preliminary data.</text>
</comment>
<keyword evidence="1" id="KW-0812">Transmembrane</keyword>
<feature type="transmembrane region" description="Helical" evidence="1">
    <location>
        <begin position="153"/>
        <end position="170"/>
    </location>
</feature>
<dbReference type="EMBL" id="QKQP01000006">
    <property type="protein sequence ID" value="PZD80339.1"/>
    <property type="molecule type" value="Genomic_DNA"/>
</dbReference>
<dbReference type="SUPFAM" id="SSF103501">
    <property type="entry name" value="Respiratory nitrate reductase 1 gamma chain"/>
    <property type="match status" value="1"/>
</dbReference>
<keyword evidence="1" id="KW-1133">Transmembrane helix</keyword>
<dbReference type="OrthoDB" id="7872966at2"/>
<evidence type="ECO:0000256" key="1">
    <source>
        <dbReference type="SAM" id="Phobius"/>
    </source>
</evidence>
<feature type="transmembrane region" description="Helical" evidence="1">
    <location>
        <begin position="73"/>
        <end position="99"/>
    </location>
</feature>
<dbReference type="RefSeq" id="WP_012537692.1">
    <property type="nucleotide sequence ID" value="NZ_AP025160.1"/>
</dbReference>
<dbReference type="Proteomes" id="UP000248886">
    <property type="component" value="Unassembled WGS sequence"/>
</dbReference>
<sequence>MSTETDLLDFARGPALEAALIILVFGMFWRLVGVLALRRTRDLSEPRVRHAWLGGVRTIFTRMWPRREFRPRILHWEMVSYVFHVGLAVVILGLLPHILLIRDITGLSWPGLPTGVITFAAGVALVSLLALLAHRATHPVLRRISNFDDYFSWLLVFTPLLTGLMAYYHLGGRYEDLLALHMLSAELLLAWLPFSKLAHTVLFAFSRGVTGTIYSRRGART</sequence>
<feature type="transmembrane region" description="Helical" evidence="1">
    <location>
        <begin position="190"/>
        <end position="210"/>
    </location>
</feature>
<feature type="transmembrane region" description="Helical" evidence="1">
    <location>
        <begin position="111"/>
        <end position="132"/>
    </location>
</feature>
<reference evidence="2 3" key="1">
    <citation type="submission" date="2018-06" db="EMBL/GenBank/DDBJ databases">
        <title>Draft sequence of Acidithiobacillus ferrooxidans CCM 4253.</title>
        <authorList>
            <person name="Moya-Beltran A."/>
            <person name="Castro M."/>
            <person name="Covarrubias P.C."/>
            <person name="Issotta F."/>
            <person name="Janiczek O."/>
            <person name="Mandl M."/>
            <person name="Kucera J."/>
            <person name="Quatrini R."/>
        </authorList>
    </citation>
    <scope>NUCLEOTIDE SEQUENCE [LARGE SCALE GENOMIC DNA]</scope>
    <source>
        <strain evidence="2 3">CCM 4253</strain>
    </source>
</reference>
<dbReference type="OMA" id="GIKRGGM"/>
<name>A0A2W1K147_ACIFR</name>
<organism evidence="2 3">
    <name type="scientific">Acidithiobacillus ferrooxidans</name>
    <name type="common">Thiobacillus ferrooxidans</name>
    <dbReference type="NCBI Taxonomy" id="920"/>
    <lineage>
        <taxon>Bacteria</taxon>
        <taxon>Pseudomonadati</taxon>
        <taxon>Pseudomonadota</taxon>
        <taxon>Acidithiobacillia</taxon>
        <taxon>Acidithiobacillales</taxon>
        <taxon>Acidithiobacillaceae</taxon>
        <taxon>Acidithiobacillus</taxon>
    </lineage>
</organism>
<dbReference type="Gene3D" id="1.20.950.20">
    <property type="entry name" value="Transmembrane di-heme cytochromes, Chain C"/>
    <property type="match status" value="1"/>
</dbReference>
<gene>
    <name evidence="2" type="ORF">DN052_12615</name>
</gene>
<evidence type="ECO:0000313" key="2">
    <source>
        <dbReference type="EMBL" id="PZD80339.1"/>
    </source>
</evidence>
<accession>A0A2W1K147</accession>
<keyword evidence="1" id="KW-0472">Membrane</keyword>
<proteinExistence type="predicted"/>
<dbReference type="AlphaFoldDB" id="A0A2W1K147"/>